<accession>A0A0F9C0M5</accession>
<dbReference type="AlphaFoldDB" id="A0A0F9C0M5"/>
<name>A0A0F9C0M5_9ZZZZ</name>
<comment type="caution">
    <text evidence="1">The sequence shown here is derived from an EMBL/GenBank/DDBJ whole genome shotgun (WGS) entry which is preliminary data.</text>
</comment>
<sequence length="26" mass="2849">VYNVALAAVVVGVVLILKHDWKRNGD</sequence>
<organism evidence="1">
    <name type="scientific">marine sediment metagenome</name>
    <dbReference type="NCBI Taxonomy" id="412755"/>
    <lineage>
        <taxon>unclassified sequences</taxon>
        <taxon>metagenomes</taxon>
        <taxon>ecological metagenomes</taxon>
    </lineage>
</organism>
<proteinExistence type="predicted"/>
<feature type="non-terminal residue" evidence="1">
    <location>
        <position position="1"/>
    </location>
</feature>
<evidence type="ECO:0000313" key="1">
    <source>
        <dbReference type="EMBL" id="KKL19757.1"/>
    </source>
</evidence>
<dbReference type="EMBL" id="LAZR01038361">
    <property type="protein sequence ID" value="KKL19757.1"/>
    <property type="molecule type" value="Genomic_DNA"/>
</dbReference>
<reference evidence="1" key="1">
    <citation type="journal article" date="2015" name="Nature">
        <title>Complex archaea that bridge the gap between prokaryotes and eukaryotes.</title>
        <authorList>
            <person name="Spang A."/>
            <person name="Saw J.H."/>
            <person name="Jorgensen S.L."/>
            <person name="Zaremba-Niedzwiedzka K."/>
            <person name="Martijn J."/>
            <person name="Lind A.E."/>
            <person name="van Eijk R."/>
            <person name="Schleper C."/>
            <person name="Guy L."/>
            <person name="Ettema T.J."/>
        </authorList>
    </citation>
    <scope>NUCLEOTIDE SEQUENCE</scope>
</reference>
<protein>
    <submittedName>
        <fullName evidence="1">Uncharacterized protein</fullName>
    </submittedName>
</protein>
<gene>
    <name evidence="1" type="ORF">LCGC14_2462250</name>
</gene>